<dbReference type="Pfam" id="PF09339">
    <property type="entry name" value="HTH_IclR"/>
    <property type="match status" value="1"/>
</dbReference>
<dbReference type="InterPro" id="IPR005471">
    <property type="entry name" value="Tscrpt_reg_IclR_N"/>
</dbReference>
<dbReference type="InterPro" id="IPR036388">
    <property type="entry name" value="WH-like_DNA-bd_sf"/>
</dbReference>
<dbReference type="Gene3D" id="3.30.450.40">
    <property type="match status" value="1"/>
</dbReference>
<keyword evidence="1" id="KW-0805">Transcription regulation</keyword>
<keyword evidence="2" id="KW-0238">DNA-binding</keyword>
<dbReference type="GO" id="GO:0003700">
    <property type="term" value="F:DNA-binding transcription factor activity"/>
    <property type="evidence" value="ECO:0007669"/>
    <property type="project" value="TreeGrafter"/>
</dbReference>
<sequence>MTNSVSSQRSKPTNLIQTIERVSLVFDILALSPNGISLGDLAKKVNLPKGTTHRILASLMYFKFVRQNPETRNYSLGFKLVELGSCLLEQINLRKEAEPFLHSLSQKTGETSYLAILDGKEVVYVEKIESENTTTGLRATSKVGQRNLANVCSLGKVLLANLPETTLHELIPQLDFVQRTEQTISDPLQFQDHLRLVRSRGYAIDDEESERGIRCVAAPIRNDIGQTVAAVSVSGPAIRISRERIQESTKDDVMAAALEISKKLGFRPEVLS</sequence>
<evidence type="ECO:0000259" key="4">
    <source>
        <dbReference type="PROSITE" id="PS51077"/>
    </source>
</evidence>
<dbReference type="PANTHER" id="PTHR30136">
    <property type="entry name" value="HELIX-TURN-HELIX TRANSCRIPTIONAL REGULATOR, ICLR FAMILY"/>
    <property type="match status" value="1"/>
</dbReference>
<dbReference type="AlphaFoldDB" id="A0A2G6EFP2"/>
<evidence type="ECO:0000313" key="7">
    <source>
        <dbReference type="Proteomes" id="UP000229740"/>
    </source>
</evidence>
<feature type="domain" description="HTH iclR-type" evidence="4">
    <location>
        <begin position="16"/>
        <end position="78"/>
    </location>
</feature>
<dbReference type="PROSITE" id="PS51078">
    <property type="entry name" value="ICLR_ED"/>
    <property type="match status" value="1"/>
</dbReference>
<evidence type="ECO:0000256" key="3">
    <source>
        <dbReference type="ARBA" id="ARBA00023163"/>
    </source>
</evidence>
<protein>
    <submittedName>
        <fullName evidence="6">IclR family transcriptional regulator</fullName>
    </submittedName>
</protein>
<dbReference type="Gene3D" id="1.10.10.10">
    <property type="entry name" value="Winged helix-like DNA-binding domain superfamily/Winged helix DNA-binding domain"/>
    <property type="match status" value="1"/>
</dbReference>
<dbReference type="SUPFAM" id="SSF55781">
    <property type="entry name" value="GAF domain-like"/>
    <property type="match status" value="1"/>
</dbReference>
<keyword evidence="3" id="KW-0804">Transcription</keyword>
<accession>A0A2G6EFP2</accession>
<feature type="domain" description="IclR-ED" evidence="5">
    <location>
        <begin position="79"/>
        <end position="266"/>
    </location>
</feature>
<dbReference type="Pfam" id="PF01614">
    <property type="entry name" value="IclR_C"/>
    <property type="match status" value="1"/>
</dbReference>
<organism evidence="6 7">
    <name type="scientific">candidate division KSB3 bacterium</name>
    <dbReference type="NCBI Taxonomy" id="2044937"/>
    <lineage>
        <taxon>Bacteria</taxon>
        <taxon>candidate division KSB3</taxon>
    </lineage>
</organism>
<gene>
    <name evidence="6" type="ORF">CSB45_00055</name>
</gene>
<dbReference type="GO" id="GO:0003677">
    <property type="term" value="F:DNA binding"/>
    <property type="evidence" value="ECO:0007669"/>
    <property type="project" value="UniProtKB-KW"/>
</dbReference>
<dbReference type="PANTHER" id="PTHR30136:SF35">
    <property type="entry name" value="HTH-TYPE TRANSCRIPTIONAL REGULATOR RV1719"/>
    <property type="match status" value="1"/>
</dbReference>
<dbReference type="Proteomes" id="UP000229740">
    <property type="component" value="Unassembled WGS sequence"/>
</dbReference>
<evidence type="ECO:0000256" key="2">
    <source>
        <dbReference type="ARBA" id="ARBA00023125"/>
    </source>
</evidence>
<reference evidence="6 7" key="1">
    <citation type="submission" date="2017-10" db="EMBL/GenBank/DDBJ databases">
        <title>Novel microbial diversity and functional potential in the marine mammal oral microbiome.</title>
        <authorList>
            <person name="Dudek N.K."/>
            <person name="Sun C.L."/>
            <person name="Burstein D."/>
            <person name="Kantor R.S."/>
            <person name="Aliaga Goltsman D.S."/>
            <person name="Bik E.M."/>
            <person name="Thomas B.C."/>
            <person name="Banfield J.F."/>
            <person name="Relman D.A."/>
        </authorList>
    </citation>
    <scope>NUCLEOTIDE SEQUENCE [LARGE SCALE GENOMIC DNA]</scope>
    <source>
        <strain evidence="6">DOLZORAL124_49_17</strain>
    </source>
</reference>
<dbReference type="EMBL" id="PDPS01000001">
    <property type="protein sequence ID" value="PID60899.1"/>
    <property type="molecule type" value="Genomic_DNA"/>
</dbReference>
<evidence type="ECO:0000256" key="1">
    <source>
        <dbReference type="ARBA" id="ARBA00023015"/>
    </source>
</evidence>
<proteinExistence type="predicted"/>
<evidence type="ECO:0000313" key="6">
    <source>
        <dbReference type="EMBL" id="PID60899.1"/>
    </source>
</evidence>
<dbReference type="InterPro" id="IPR029016">
    <property type="entry name" value="GAF-like_dom_sf"/>
</dbReference>
<comment type="caution">
    <text evidence="6">The sequence shown here is derived from an EMBL/GenBank/DDBJ whole genome shotgun (WGS) entry which is preliminary data.</text>
</comment>
<dbReference type="SUPFAM" id="SSF46785">
    <property type="entry name" value="Winged helix' DNA-binding domain"/>
    <property type="match status" value="1"/>
</dbReference>
<dbReference type="GO" id="GO:0045892">
    <property type="term" value="P:negative regulation of DNA-templated transcription"/>
    <property type="evidence" value="ECO:0007669"/>
    <property type="project" value="TreeGrafter"/>
</dbReference>
<evidence type="ECO:0000259" key="5">
    <source>
        <dbReference type="PROSITE" id="PS51078"/>
    </source>
</evidence>
<dbReference type="PROSITE" id="PS51077">
    <property type="entry name" value="HTH_ICLR"/>
    <property type="match status" value="1"/>
</dbReference>
<dbReference type="InterPro" id="IPR036390">
    <property type="entry name" value="WH_DNA-bd_sf"/>
</dbReference>
<name>A0A2G6EFP2_9BACT</name>
<dbReference type="InterPro" id="IPR014757">
    <property type="entry name" value="Tscrpt_reg_IclR_C"/>
</dbReference>
<dbReference type="InterPro" id="IPR050707">
    <property type="entry name" value="HTH_MetabolicPath_Reg"/>
</dbReference>
<dbReference type="SMART" id="SM00346">
    <property type="entry name" value="HTH_ICLR"/>
    <property type="match status" value="1"/>
</dbReference>